<feature type="region of interest" description="Disordered" evidence="1">
    <location>
        <begin position="16"/>
        <end position="40"/>
    </location>
</feature>
<name>A0A3S2NSZ5_ORYJA</name>
<evidence type="ECO:0000313" key="2">
    <source>
        <dbReference type="EMBL" id="RVE58622.1"/>
    </source>
</evidence>
<protein>
    <submittedName>
        <fullName evidence="2">Uncharacterized protein</fullName>
    </submittedName>
</protein>
<sequence length="84" mass="8848">MRVSDNTCCVCSSRGSLTRKGEGGEGGGLGSFTPSGDLSRDLADAESQTVTGMYDILPGRITQLPRSWVLMVANEELAKMGKGH</sequence>
<dbReference type="AlphaFoldDB" id="A0A3S2NSZ5"/>
<evidence type="ECO:0000256" key="1">
    <source>
        <dbReference type="SAM" id="MobiDB-lite"/>
    </source>
</evidence>
<evidence type="ECO:0000313" key="3">
    <source>
        <dbReference type="Proteomes" id="UP000283210"/>
    </source>
</evidence>
<keyword evidence="3" id="KW-1185">Reference proteome</keyword>
<dbReference type="Proteomes" id="UP000283210">
    <property type="component" value="Chromosome 20"/>
</dbReference>
<accession>A0A3S2NSZ5</accession>
<reference evidence="2 3" key="1">
    <citation type="submission" date="2018-11" db="EMBL/GenBank/DDBJ databases">
        <authorList>
            <person name="Lopez-Roques C."/>
            <person name="Donnadieu C."/>
            <person name="Bouchez O."/>
            <person name="Klopp C."/>
            <person name="Cabau C."/>
            <person name="Zahm M."/>
        </authorList>
    </citation>
    <scope>NUCLEOTIDE SEQUENCE [LARGE SCALE GENOMIC DNA]</scope>
    <source>
        <strain evidence="2">RS831</strain>
        <tissue evidence="2">Whole body</tissue>
    </source>
</reference>
<gene>
    <name evidence="2" type="ORF">OJAV_G00196110</name>
</gene>
<dbReference type="EMBL" id="CM012456">
    <property type="protein sequence ID" value="RVE58622.1"/>
    <property type="molecule type" value="Genomic_DNA"/>
</dbReference>
<proteinExistence type="predicted"/>
<reference evidence="2 3" key="2">
    <citation type="submission" date="2019-01" db="EMBL/GenBank/DDBJ databases">
        <title>A chromosome length genome reference of the Java medaka (oryzias javanicus).</title>
        <authorList>
            <person name="Herpin A."/>
            <person name="Takehana Y."/>
            <person name="Naruse K."/>
            <person name="Ansai S."/>
            <person name="Kawaguchi M."/>
        </authorList>
    </citation>
    <scope>NUCLEOTIDE SEQUENCE [LARGE SCALE GENOMIC DNA]</scope>
    <source>
        <strain evidence="2">RS831</strain>
        <tissue evidence="2">Whole body</tissue>
    </source>
</reference>
<organism evidence="2 3">
    <name type="scientific">Oryzias javanicus</name>
    <name type="common">Javanese ricefish</name>
    <name type="synonym">Aplocheilus javanicus</name>
    <dbReference type="NCBI Taxonomy" id="123683"/>
    <lineage>
        <taxon>Eukaryota</taxon>
        <taxon>Metazoa</taxon>
        <taxon>Chordata</taxon>
        <taxon>Craniata</taxon>
        <taxon>Vertebrata</taxon>
        <taxon>Euteleostomi</taxon>
        <taxon>Actinopterygii</taxon>
        <taxon>Neopterygii</taxon>
        <taxon>Teleostei</taxon>
        <taxon>Neoteleostei</taxon>
        <taxon>Acanthomorphata</taxon>
        <taxon>Ovalentaria</taxon>
        <taxon>Atherinomorphae</taxon>
        <taxon>Beloniformes</taxon>
        <taxon>Adrianichthyidae</taxon>
        <taxon>Oryziinae</taxon>
        <taxon>Oryzias</taxon>
    </lineage>
</organism>